<protein>
    <submittedName>
        <fullName evidence="1">Uncharacterized protein</fullName>
    </submittedName>
</protein>
<organism evidence="1">
    <name type="scientific">Siphoviridae sp. ctA995</name>
    <dbReference type="NCBI Taxonomy" id="2826180"/>
    <lineage>
        <taxon>Viruses</taxon>
        <taxon>Duplodnaviria</taxon>
        <taxon>Heunggongvirae</taxon>
        <taxon>Uroviricota</taxon>
        <taxon>Caudoviricetes</taxon>
    </lineage>
</organism>
<proteinExistence type="predicted"/>
<sequence length="47" mass="5621">MKWNCFQSDGRMWKVIAVQRKKCVLNLLQVNGNKSEKNFQIILFLSY</sequence>
<dbReference type="EMBL" id="BK014769">
    <property type="protein sequence ID" value="DAD74975.1"/>
    <property type="molecule type" value="Genomic_DNA"/>
</dbReference>
<name>A0A8S5LYS1_9CAUD</name>
<evidence type="ECO:0000313" key="1">
    <source>
        <dbReference type="EMBL" id="DAD74975.1"/>
    </source>
</evidence>
<reference evidence="1" key="1">
    <citation type="journal article" date="2021" name="Proc. Natl. Acad. Sci. U.S.A.">
        <title>A Catalog of Tens of Thousands of Viruses from Human Metagenomes Reveals Hidden Associations with Chronic Diseases.</title>
        <authorList>
            <person name="Tisza M.J."/>
            <person name="Buck C.B."/>
        </authorList>
    </citation>
    <scope>NUCLEOTIDE SEQUENCE</scope>
    <source>
        <strain evidence="1">CtA995</strain>
    </source>
</reference>
<accession>A0A8S5LYS1</accession>